<accession>A0A9P4S415</accession>
<dbReference type="Proteomes" id="UP000799429">
    <property type="component" value="Unassembled WGS sequence"/>
</dbReference>
<protein>
    <submittedName>
        <fullName evidence="5">Aldose 1-epimeras-like protein</fullName>
    </submittedName>
</protein>
<evidence type="ECO:0000256" key="3">
    <source>
        <dbReference type="ARBA" id="ARBA00023277"/>
    </source>
</evidence>
<name>A0A9P4S415_9PEZI</name>
<feature type="chain" id="PRO_5040258899" evidence="4">
    <location>
        <begin position="19"/>
        <end position="377"/>
    </location>
</feature>
<comment type="similarity">
    <text evidence="1">Belongs to the aldose epimerase family.</text>
</comment>
<keyword evidence="3" id="KW-0119">Carbohydrate metabolism</keyword>
<dbReference type="OrthoDB" id="274691at2759"/>
<dbReference type="InterPro" id="IPR008183">
    <property type="entry name" value="Aldose_1/G6P_1-epimerase"/>
</dbReference>
<organism evidence="5 6">
    <name type="scientific">Patellaria atrata CBS 101060</name>
    <dbReference type="NCBI Taxonomy" id="1346257"/>
    <lineage>
        <taxon>Eukaryota</taxon>
        <taxon>Fungi</taxon>
        <taxon>Dikarya</taxon>
        <taxon>Ascomycota</taxon>
        <taxon>Pezizomycotina</taxon>
        <taxon>Dothideomycetes</taxon>
        <taxon>Dothideomycetes incertae sedis</taxon>
        <taxon>Patellariales</taxon>
        <taxon>Patellariaceae</taxon>
        <taxon>Patellaria</taxon>
    </lineage>
</organism>
<dbReference type="GO" id="GO:0004034">
    <property type="term" value="F:aldose 1-epimerase activity"/>
    <property type="evidence" value="ECO:0007669"/>
    <property type="project" value="TreeGrafter"/>
</dbReference>
<evidence type="ECO:0000256" key="1">
    <source>
        <dbReference type="ARBA" id="ARBA00006206"/>
    </source>
</evidence>
<dbReference type="InterPro" id="IPR047215">
    <property type="entry name" value="Galactose_mutarotase-like"/>
</dbReference>
<dbReference type="SUPFAM" id="SSF74650">
    <property type="entry name" value="Galactose mutarotase-like"/>
    <property type="match status" value="1"/>
</dbReference>
<dbReference type="CDD" id="cd09019">
    <property type="entry name" value="galactose_mutarotase_like"/>
    <property type="match status" value="1"/>
</dbReference>
<comment type="caution">
    <text evidence="5">The sequence shown here is derived from an EMBL/GenBank/DDBJ whole genome shotgun (WGS) entry which is preliminary data.</text>
</comment>
<proteinExistence type="inferred from homology"/>
<reference evidence="5" key="1">
    <citation type="journal article" date="2020" name="Stud. Mycol.">
        <title>101 Dothideomycetes genomes: a test case for predicting lifestyles and emergence of pathogens.</title>
        <authorList>
            <person name="Haridas S."/>
            <person name="Albert R."/>
            <person name="Binder M."/>
            <person name="Bloem J."/>
            <person name="Labutti K."/>
            <person name="Salamov A."/>
            <person name="Andreopoulos B."/>
            <person name="Baker S."/>
            <person name="Barry K."/>
            <person name="Bills G."/>
            <person name="Bluhm B."/>
            <person name="Cannon C."/>
            <person name="Castanera R."/>
            <person name="Culley D."/>
            <person name="Daum C."/>
            <person name="Ezra D."/>
            <person name="Gonzalez J."/>
            <person name="Henrissat B."/>
            <person name="Kuo A."/>
            <person name="Liang C."/>
            <person name="Lipzen A."/>
            <person name="Lutzoni F."/>
            <person name="Magnuson J."/>
            <person name="Mondo S."/>
            <person name="Nolan M."/>
            <person name="Ohm R."/>
            <person name="Pangilinan J."/>
            <person name="Park H.-J."/>
            <person name="Ramirez L."/>
            <person name="Alfaro M."/>
            <person name="Sun H."/>
            <person name="Tritt A."/>
            <person name="Yoshinaga Y."/>
            <person name="Zwiers L.-H."/>
            <person name="Turgeon B."/>
            <person name="Goodwin S."/>
            <person name="Spatafora J."/>
            <person name="Crous P."/>
            <person name="Grigoriev I."/>
        </authorList>
    </citation>
    <scope>NUCLEOTIDE SEQUENCE</scope>
    <source>
        <strain evidence="5">CBS 101060</strain>
    </source>
</reference>
<keyword evidence="2" id="KW-0413">Isomerase</keyword>
<dbReference type="EMBL" id="MU006116">
    <property type="protein sequence ID" value="KAF2834663.1"/>
    <property type="molecule type" value="Genomic_DNA"/>
</dbReference>
<gene>
    <name evidence="5" type="ORF">M501DRAFT_943726</name>
</gene>
<feature type="signal peptide" evidence="4">
    <location>
        <begin position="1"/>
        <end position="18"/>
    </location>
</feature>
<evidence type="ECO:0000313" key="5">
    <source>
        <dbReference type="EMBL" id="KAF2834663.1"/>
    </source>
</evidence>
<dbReference type="FunFam" id="2.70.98.10:FF:000014">
    <property type="entry name" value="Aldose 1-epimerase, putative"/>
    <property type="match status" value="1"/>
</dbReference>
<evidence type="ECO:0000256" key="2">
    <source>
        <dbReference type="ARBA" id="ARBA00023235"/>
    </source>
</evidence>
<evidence type="ECO:0000313" key="6">
    <source>
        <dbReference type="Proteomes" id="UP000799429"/>
    </source>
</evidence>
<dbReference type="InterPro" id="IPR014718">
    <property type="entry name" value="GH-type_carb-bd"/>
</dbReference>
<dbReference type="AlphaFoldDB" id="A0A9P4S415"/>
<sequence length="377" mass="42312">MRFQSLFYTAIFAATAAAVEPDESGRYTLTADGIKAQFIPYGASLTNLFVKDKNGVDRDIVLGYDNTSFYPVDPGHPVLNAVPGRYVNRIRDGVFTLDNKTYHTEHNDGNNTLHSGTKNWSFRFWNVSEATKDSITFSLDDPAFSTDMPGRVEAQVTYTLTPNKWHIKMRAISPDVRTIIMLTQHTYFNLDAFANPSTDLVWNHTLYMPYGESYLEPDPNMVPTGKIIKAPKNSTNDFWSEPHQFGRALNNSDFVGNCGTASGCAGYNNQWLIRGKKRTKPVATLRSDWSGISAKLSTNQDGLVIYTCYWFDGMTPVKSTQGVQGQDRTIKSSGCVAIEAHDWVDGINHPEWNRMDKQVFGPGQLYEWDSTWAFSAS</sequence>
<dbReference type="Gene3D" id="2.70.98.10">
    <property type="match status" value="1"/>
</dbReference>
<keyword evidence="4" id="KW-0732">Signal</keyword>
<keyword evidence="6" id="KW-1185">Reference proteome</keyword>
<dbReference type="GO" id="GO:0006006">
    <property type="term" value="P:glucose metabolic process"/>
    <property type="evidence" value="ECO:0007669"/>
    <property type="project" value="TreeGrafter"/>
</dbReference>
<dbReference type="PANTHER" id="PTHR10091:SF2">
    <property type="entry name" value="ALDOSE 1-EPIMERASE"/>
    <property type="match status" value="1"/>
</dbReference>
<dbReference type="GO" id="GO:0033499">
    <property type="term" value="P:galactose catabolic process via UDP-galactose, Leloir pathway"/>
    <property type="evidence" value="ECO:0007669"/>
    <property type="project" value="TreeGrafter"/>
</dbReference>
<dbReference type="PANTHER" id="PTHR10091">
    <property type="entry name" value="ALDOSE-1-EPIMERASE"/>
    <property type="match status" value="1"/>
</dbReference>
<dbReference type="InterPro" id="IPR011013">
    <property type="entry name" value="Gal_mutarotase_sf_dom"/>
</dbReference>
<evidence type="ECO:0000256" key="4">
    <source>
        <dbReference type="SAM" id="SignalP"/>
    </source>
</evidence>
<dbReference type="Pfam" id="PF01263">
    <property type="entry name" value="Aldose_epim"/>
    <property type="match status" value="1"/>
</dbReference>
<dbReference type="GO" id="GO:0030246">
    <property type="term" value="F:carbohydrate binding"/>
    <property type="evidence" value="ECO:0007669"/>
    <property type="project" value="InterPro"/>
</dbReference>